<dbReference type="GO" id="GO:0032153">
    <property type="term" value="C:cell division site"/>
    <property type="evidence" value="ECO:0007669"/>
    <property type="project" value="TreeGrafter"/>
</dbReference>
<keyword evidence="4 8" id="KW-1133">Transmembrane helix</keyword>
<evidence type="ECO:0000256" key="6">
    <source>
        <dbReference type="ARBA" id="ARBA00032370"/>
    </source>
</evidence>
<protein>
    <recommendedName>
        <fullName evidence="7">Cell wall polymerase</fullName>
    </recommendedName>
    <alternativeName>
        <fullName evidence="6">Peptidoglycan polymerase</fullName>
    </alternativeName>
</protein>
<reference evidence="9 10" key="1">
    <citation type="submission" date="2019-02" db="EMBL/GenBank/DDBJ databases">
        <title>Deep-cultivation of Planctomycetes and their phenomic and genomic characterization uncovers novel biology.</title>
        <authorList>
            <person name="Wiegand S."/>
            <person name="Jogler M."/>
            <person name="Boedeker C."/>
            <person name="Pinto D."/>
            <person name="Vollmers J."/>
            <person name="Rivas-Marin E."/>
            <person name="Kohn T."/>
            <person name="Peeters S.H."/>
            <person name="Heuer A."/>
            <person name="Rast P."/>
            <person name="Oberbeckmann S."/>
            <person name="Bunk B."/>
            <person name="Jeske O."/>
            <person name="Meyerdierks A."/>
            <person name="Storesund J.E."/>
            <person name="Kallscheuer N."/>
            <person name="Luecker S."/>
            <person name="Lage O.M."/>
            <person name="Pohl T."/>
            <person name="Merkel B.J."/>
            <person name="Hornburger P."/>
            <person name="Mueller R.-W."/>
            <person name="Bruemmer F."/>
            <person name="Labrenz M."/>
            <person name="Spormann A.M."/>
            <person name="Op den Camp H."/>
            <person name="Overmann J."/>
            <person name="Amann R."/>
            <person name="Jetten M.S.M."/>
            <person name="Mascher T."/>
            <person name="Medema M.H."/>
            <person name="Devos D.P."/>
            <person name="Kaster A.-K."/>
            <person name="Ovreas L."/>
            <person name="Rohde M."/>
            <person name="Galperin M.Y."/>
            <person name="Jogler C."/>
        </authorList>
    </citation>
    <scope>NUCLEOTIDE SEQUENCE [LARGE SCALE GENOMIC DNA]</scope>
    <source>
        <strain evidence="9 10">Pan189</strain>
    </source>
</reference>
<feature type="transmembrane region" description="Helical" evidence="8">
    <location>
        <begin position="98"/>
        <end position="115"/>
    </location>
</feature>
<dbReference type="PROSITE" id="PS00428">
    <property type="entry name" value="FTSW_RODA_SPOVE"/>
    <property type="match status" value="1"/>
</dbReference>
<dbReference type="InterPro" id="IPR018365">
    <property type="entry name" value="Cell_cycle_FtsW-rel_CS"/>
</dbReference>
<keyword evidence="5 8" id="KW-0472">Membrane</keyword>
<feature type="transmembrane region" description="Helical" evidence="8">
    <location>
        <begin position="182"/>
        <end position="199"/>
    </location>
</feature>
<feature type="transmembrane region" description="Helical" evidence="8">
    <location>
        <begin position="206"/>
        <end position="224"/>
    </location>
</feature>
<dbReference type="GO" id="GO:0015648">
    <property type="term" value="F:lipid-linked peptidoglycan transporter activity"/>
    <property type="evidence" value="ECO:0007669"/>
    <property type="project" value="TreeGrafter"/>
</dbReference>
<dbReference type="EMBL" id="CP036268">
    <property type="protein sequence ID" value="QDT35802.1"/>
    <property type="molecule type" value="Genomic_DNA"/>
</dbReference>
<feature type="transmembrane region" description="Helical" evidence="8">
    <location>
        <begin position="68"/>
        <end position="92"/>
    </location>
</feature>
<evidence type="ECO:0000256" key="2">
    <source>
        <dbReference type="ARBA" id="ARBA00022692"/>
    </source>
</evidence>
<dbReference type="AlphaFoldDB" id="A0A517QVX4"/>
<dbReference type="Pfam" id="PF01098">
    <property type="entry name" value="FTSW_RODA_SPOVE"/>
    <property type="match status" value="1"/>
</dbReference>
<dbReference type="KEGG" id="svp:Pan189_01550"/>
<dbReference type="GO" id="GO:0005886">
    <property type="term" value="C:plasma membrane"/>
    <property type="evidence" value="ECO:0007669"/>
    <property type="project" value="TreeGrafter"/>
</dbReference>
<name>A0A517QVX4_9PLAN</name>
<dbReference type="InterPro" id="IPR001182">
    <property type="entry name" value="FtsW/RodA"/>
</dbReference>
<evidence type="ECO:0000256" key="7">
    <source>
        <dbReference type="ARBA" id="ARBA00033270"/>
    </source>
</evidence>
<evidence type="ECO:0000256" key="8">
    <source>
        <dbReference type="SAM" id="Phobius"/>
    </source>
</evidence>
<gene>
    <name evidence="9" type="primary">mrdB</name>
    <name evidence="9" type="ORF">Pan189_01550</name>
</gene>
<feature type="transmembrane region" description="Helical" evidence="8">
    <location>
        <begin position="298"/>
        <end position="319"/>
    </location>
</feature>
<evidence type="ECO:0000313" key="9">
    <source>
        <dbReference type="EMBL" id="QDT35802.1"/>
    </source>
</evidence>
<feature type="transmembrane region" description="Helical" evidence="8">
    <location>
        <begin position="364"/>
        <end position="387"/>
    </location>
</feature>
<feature type="transmembrane region" description="Helical" evidence="8">
    <location>
        <begin position="331"/>
        <end position="352"/>
    </location>
</feature>
<evidence type="ECO:0000256" key="1">
    <source>
        <dbReference type="ARBA" id="ARBA00004141"/>
    </source>
</evidence>
<comment type="subcellular location">
    <subcellularLocation>
        <location evidence="1">Membrane</location>
        <topology evidence="1">Multi-pass membrane protein</topology>
    </subcellularLocation>
</comment>
<organism evidence="9 10">
    <name type="scientific">Stratiformator vulcanicus</name>
    <dbReference type="NCBI Taxonomy" id="2527980"/>
    <lineage>
        <taxon>Bacteria</taxon>
        <taxon>Pseudomonadati</taxon>
        <taxon>Planctomycetota</taxon>
        <taxon>Planctomycetia</taxon>
        <taxon>Planctomycetales</taxon>
        <taxon>Planctomycetaceae</taxon>
        <taxon>Stratiformator</taxon>
    </lineage>
</organism>
<dbReference type="PANTHER" id="PTHR30474:SF14">
    <property type="entry name" value="CELL CYCLE PROTEIN"/>
    <property type="match status" value="1"/>
</dbReference>
<keyword evidence="10" id="KW-1185">Reference proteome</keyword>
<evidence type="ECO:0000256" key="5">
    <source>
        <dbReference type="ARBA" id="ARBA00023136"/>
    </source>
</evidence>
<keyword evidence="9" id="KW-0808">Transferase</keyword>
<dbReference type="PANTHER" id="PTHR30474">
    <property type="entry name" value="CELL CYCLE PROTEIN"/>
    <property type="match status" value="1"/>
</dbReference>
<keyword evidence="3" id="KW-0133">Cell shape</keyword>
<proteinExistence type="predicted"/>
<feature type="transmembrane region" description="Helical" evidence="8">
    <location>
        <begin position="37"/>
        <end position="56"/>
    </location>
</feature>
<accession>A0A517QVX4</accession>
<sequence>MRRRREAECSSGYAARTASRPHADGRVSLRTTHLDRFPWLAAICVVGLLLIGLSAIDRGDEIAGQGRLALKQCLWVAISLPVAIAATCVPYAMLKRLAPWLLLAAVVLLIAVYFMPPRNGARRWIPLGPVFFQPSELAKIAFVAALARYLTFRESHRRVWGLIPPFLFALVPALLIVREPDLGTSLVFLPVLMAMLFAAGAKKRHLIAVTLLGVAAAPIVWLGMNAEQKSRVVTLVTQRDQGEAPRGDGYHLFQSKRMHSVGGLWGSELTGVPPVNPAIYHLPAARTDFVFCLVTERWGLAGATLTLTLYGLLFWNALGVARRTHDPFGRLLVVGVTSLLAVQAMINVSMTVGLAPITGLPLPLLSYGGSSLLFTVVAVGLIFNVALRPGLNVGPEAFRFESTRRDRPAA</sequence>
<dbReference type="GO" id="GO:0016740">
    <property type="term" value="F:transferase activity"/>
    <property type="evidence" value="ECO:0007669"/>
    <property type="project" value="UniProtKB-KW"/>
</dbReference>
<evidence type="ECO:0000313" key="10">
    <source>
        <dbReference type="Proteomes" id="UP000317318"/>
    </source>
</evidence>
<keyword evidence="2 8" id="KW-0812">Transmembrane</keyword>
<dbReference type="Proteomes" id="UP000317318">
    <property type="component" value="Chromosome"/>
</dbReference>
<dbReference type="GO" id="GO:0008360">
    <property type="term" value="P:regulation of cell shape"/>
    <property type="evidence" value="ECO:0007669"/>
    <property type="project" value="UniProtKB-KW"/>
</dbReference>
<evidence type="ECO:0000256" key="4">
    <source>
        <dbReference type="ARBA" id="ARBA00022989"/>
    </source>
</evidence>
<evidence type="ECO:0000256" key="3">
    <source>
        <dbReference type="ARBA" id="ARBA00022960"/>
    </source>
</evidence>
<dbReference type="GO" id="GO:0051301">
    <property type="term" value="P:cell division"/>
    <property type="evidence" value="ECO:0007669"/>
    <property type="project" value="InterPro"/>
</dbReference>
<feature type="transmembrane region" description="Helical" evidence="8">
    <location>
        <begin position="159"/>
        <end position="176"/>
    </location>
</feature>